<reference evidence="2" key="1">
    <citation type="submission" date="2021-05" db="EMBL/GenBank/DDBJ databases">
        <authorList>
            <person name="Alioto T."/>
            <person name="Alioto T."/>
            <person name="Gomez Garrido J."/>
        </authorList>
    </citation>
    <scope>NUCLEOTIDE SEQUENCE</scope>
</reference>
<sequence length="116" mass="12984">MFVRHLGVCPVCMSGSWVYVWQAFGCMYVRLLGVCMSGSWVCVCLAIACMYGRFLGVCMSGSCVYVCQALGCMYVWSLHVLGALVNVKLMRVCYVWMYMCSSGSPNCLETRELKVH</sequence>
<dbReference type="EMBL" id="HBUF01426057">
    <property type="protein sequence ID" value="CAG6741410.1"/>
    <property type="molecule type" value="Transcribed_RNA"/>
</dbReference>
<keyword evidence="1" id="KW-1133">Transmembrane helix</keyword>
<keyword evidence="1" id="KW-0812">Transmembrane</keyword>
<proteinExistence type="predicted"/>
<feature type="transmembrane region" description="Helical" evidence="1">
    <location>
        <begin position="27"/>
        <end position="51"/>
    </location>
</feature>
<evidence type="ECO:0000256" key="1">
    <source>
        <dbReference type="SAM" id="Phobius"/>
    </source>
</evidence>
<evidence type="ECO:0000313" key="2">
    <source>
        <dbReference type="EMBL" id="CAG6741410.1"/>
    </source>
</evidence>
<dbReference type="AlphaFoldDB" id="A0A8D8Z5T3"/>
<name>A0A8D8Z5T3_9HEMI</name>
<organism evidence="2">
    <name type="scientific">Cacopsylla melanoneura</name>
    <dbReference type="NCBI Taxonomy" id="428564"/>
    <lineage>
        <taxon>Eukaryota</taxon>
        <taxon>Metazoa</taxon>
        <taxon>Ecdysozoa</taxon>
        <taxon>Arthropoda</taxon>
        <taxon>Hexapoda</taxon>
        <taxon>Insecta</taxon>
        <taxon>Pterygota</taxon>
        <taxon>Neoptera</taxon>
        <taxon>Paraneoptera</taxon>
        <taxon>Hemiptera</taxon>
        <taxon>Sternorrhyncha</taxon>
        <taxon>Psylloidea</taxon>
        <taxon>Psyllidae</taxon>
        <taxon>Psyllinae</taxon>
        <taxon>Cacopsylla</taxon>
    </lineage>
</organism>
<feature type="transmembrane region" description="Helical" evidence="1">
    <location>
        <begin position="63"/>
        <end position="85"/>
    </location>
</feature>
<keyword evidence="1" id="KW-0472">Membrane</keyword>
<protein>
    <submittedName>
        <fullName evidence="2">Uncharacterized protein</fullName>
    </submittedName>
</protein>
<accession>A0A8D8Z5T3</accession>